<reference evidence="2 3" key="1">
    <citation type="journal article" date="2014" name="Genome Biol. Evol.">
        <title>The secreted proteins of Achlya hypogyna and Thraustotheca clavata identify the ancestral oomycete secretome and reveal gene acquisitions by horizontal gene transfer.</title>
        <authorList>
            <person name="Misner I."/>
            <person name="Blouin N."/>
            <person name="Leonard G."/>
            <person name="Richards T.A."/>
            <person name="Lane C.E."/>
        </authorList>
    </citation>
    <scope>NUCLEOTIDE SEQUENCE [LARGE SCALE GENOMIC DNA]</scope>
    <source>
        <strain evidence="2 3">ATCC 34112</strain>
    </source>
</reference>
<organism evidence="2 3">
    <name type="scientific">Thraustotheca clavata</name>
    <dbReference type="NCBI Taxonomy" id="74557"/>
    <lineage>
        <taxon>Eukaryota</taxon>
        <taxon>Sar</taxon>
        <taxon>Stramenopiles</taxon>
        <taxon>Oomycota</taxon>
        <taxon>Saprolegniomycetes</taxon>
        <taxon>Saprolegniales</taxon>
        <taxon>Achlyaceae</taxon>
        <taxon>Thraustotheca</taxon>
    </lineage>
</organism>
<evidence type="ECO:0000313" key="2">
    <source>
        <dbReference type="EMBL" id="OQS07780.1"/>
    </source>
</evidence>
<keyword evidence="1" id="KW-1133">Transmembrane helix</keyword>
<feature type="transmembrane region" description="Helical" evidence="1">
    <location>
        <begin position="103"/>
        <end position="120"/>
    </location>
</feature>
<feature type="transmembrane region" description="Helical" evidence="1">
    <location>
        <begin position="140"/>
        <end position="159"/>
    </location>
</feature>
<keyword evidence="1" id="KW-0812">Transmembrane</keyword>
<keyword evidence="3" id="KW-1185">Reference proteome</keyword>
<name>A0A1W0ACM6_9STRA</name>
<feature type="transmembrane region" description="Helical" evidence="1">
    <location>
        <begin position="63"/>
        <end position="82"/>
    </location>
</feature>
<accession>A0A1W0ACM6</accession>
<protein>
    <submittedName>
        <fullName evidence="2">Uncharacterized protein</fullName>
    </submittedName>
</protein>
<dbReference type="Proteomes" id="UP000243217">
    <property type="component" value="Unassembled WGS sequence"/>
</dbReference>
<keyword evidence="1" id="KW-0472">Membrane</keyword>
<dbReference type="OrthoDB" id="67495at2759"/>
<feature type="non-terminal residue" evidence="2">
    <location>
        <position position="168"/>
    </location>
</feature>
<dbReference type="EMBL" id="JNBS01000094">
    <property type="protein sequence ID" value="OQS07780.1"/>
    <property type="molecule type" value="Genomic_DNA"/>
</dbReference>
<gene>
    <name evidence="2" type="ORF">THRCLA_00227</name>
</gene>
<evidence type="ECO:0000313" key="3">
    <source>
        <dbReference type="Proteomes" id="UP000243217"/>
    </source>
</evidence>
<comment type="caution">
    <text evidence="2">The sequence shown here is derived from an EMBL/GenBank/DDBJ whole genome shotgun (WGS) entry which is preliminary data.</text>
</comment>
<dbReference type="AlphaFoldDB" id="A0A1W0ACM6"/>
<proteinExistence type="predicted"/>
<evidence type="ECO:0000256" key="1">
    <source>
        <dbReference type="SAM" id="Phobius"/>
    </source>
</evidence>
<sequence>MQVARHVPARLVRASGHCRQATVSAKRPPVEAPPPSMALVVVDGALLMFVCEVLNQIGAKEPILSNAIVPMAIGATIFPVFARVDTLIPSMMKPIASALGKRFMLINTLYLSMPLAVNSYVQSNNNAVIQRAQISYKQSIGSLVGIASLLGVWGSFFAVNSIPRSIAR</sequence>